<feature type="coiled-coil region" evidence="2">
    <location>
        <begin position="319"/>
        <end position="368"/>
    </location>
</feature>
<keyword evidence="1" id="KW-0732">Signal</keyword>
<keyword evidence="6" id="KW-1185">Reference proteome</keyword>
<dbReference type="Gene3D" id="3.30.1950.10">
    <property type="entry name" value="wza like domain"/>
    <property type="match status" value="1"/>
</dbReference>
<dbReference type="PANTHER" id="PTHR33619">
    <property type="entry name" value="POLYSACCHARIDE EXPORT PROTEIN GFCE-RELATED"/>
    <property type="match status" value="1"/>
</dbReference>
<evidence type="ECO:0000259" key="3">
    <source>
        <dbReference type="Pfam" id="PF02563"/>
    </source>
</evidence>
<dbReference type="Proteomes" id="UP001320831">
    <property type="component" value="Unassembled WGS sequence"/>
</dbReference>
<dbReference type="Pfam" id="PF25994">
    <property type="entry name" value="HH_AprE"/>
    <property type="match status" value="1"/>
</dbReference>
<dbReference type="InterPro" id="IPR003715">
    <property type="entry name" value="Poly_export_N"/>
</dbReference>
<dbReference type="EMBL" id="JAOCZP010000009">
    <property type="protein sequence ID" value="MCT7377844.1"/>
    <property type="molecule type" value="Genomic_DNA"/>
</dbReference>
<dbReference type="InterPro" id="IPR049712">
    <property type="entry name" value="Poly_export"/>
</dbReference>
<accession>A0ABT2LTL8</accession>
<feature type="domain" description="Polysaccharide export protein N-terminal" evidence="3">
    <location>
        <begin position="43"/>
        <end position="128"/>
    </location>
</feature>
<dbReference type="PANTHER" id="PTHR33619:SF3">
    <property type="entry name" value="POLYSACCHARIDE EXPORT PROTEIN GFCE-RELATED"/>
    <property type="match status" value="1"/>
</dbReference>
<dbReference type="Pfam" id="PF02563">
    <property type="entry name" value="Poly_export"/>
    <property type="match status" value="1"/>
</dbReference>
<feature type="domain" description="AprE-like long alpha-helical hairpin" evidence="4">
    <location>
        <begin position="184"/>
        <end position="363"/>
    </location>
</feature>
<dbReference type="InterPro" id="IPR058781">
    <property type="entry name" value="HH_AprE-like"/>
</dbReference>
<gene>
    <name evidence="5" type="ORF">N5A92_22740</name>
</gene>
<proteinExistence type="predicted"/>
<sequence>MLHRMGPYAGEAASKSSIPLFRSRLVSVLAAIMTLLLPVVSGAEEYLLGPMDKLHIRVAEWQSADASARDWSSVSGDYTVGPSGSISIPFIGELPATGKTTAELAATIGDELQQTLGLLTRPDASVEVAEFRPFFISGDVQAPGKYAYDPGLTVLKAISVAGGLRRAQNEGMRVERDYINAHGNHEVLAAEHNRLIARRARLMAEAEGATAIEPPEELAGSAEGKRLIAKETAFMKAREEQMERSLSALDDLKKLLTGEIESLEKKIATQNRQIQLSREELEGIGGLAERGLVVNQRILGAERSIADLEGKVLDMETAKLRARQDISRAERDAATLRDEREAEIARQLQETEAEIEALDLKIAMYRGLMTEAASLAPEAALSTATASAEVSYRIVRSVDEETQEIAADENTAVRPGDVIKVDVVPPSVQ</sequence>
<protein>
    <submittedName>
        <fullName evidence="5">Polysaccharide biosynthesis/export family protein</fullName>
    </submittedName>
</protein>
<evidence type="ECO:0000256" key="1">
    <source>
        <dbReference type="ARBA" id="ARBA00022729"/>
    </source>
</evidence>
<organism evidence="5 6">
    <name type="scientific">Chelativorans salis</name>
    <dbReference type="NCBI Taxonomy" id="2978478"/>
    <lineage>
        <taxon>Bacteria</taxon>
        <taxon>Pseudomonadati</taxon>
        <taxon>Pseudomonadota</taxon>
        <taxon>Alphaproteobacteria</taxon>
        <taxon>Hyphomicrobiales</taxon>
        <taxon>Phyllobacteriaceae</taxon>
        <taxon>Chelativorans</taxon>
    </lineage>
</organism>
<name>A0ABT2LTL8_9HYPH</name>
<reference evidence="5 6" key="1">
    <citation type="submission" date="2022-09" db="EMBL/GenBank/DDBJ databases">
        <title>Chelativorans salina sp. nov., a novel slightly halophilic bacterium isolated from a saline lake sediment enrichment.</title>
        <authorList>
            <person name="Gao L."/>
            <person name="Fang B.-Z."/>
            <person name="Li W.-J."/>
        </authorList>
    </citation>
    <scope>NUCLEOTIDE SEQUENCE [LARGE SCALE GENOMIC DNA]</scope>
    <source>
        <strain evidence="5 6">EGI FJ00035</strain>
    </source>
</reference>
<evidence type="ECO:0000256" key="2">
    <source>
        <dbReference type="SAM" id="Coils"/>
    </source>
</evidence>
<feature type="coiled-coil region" evidence="2">
    <location>
        <begin position="235"/>
        <end position="280"/>
    </location>
</feature>
<dbReference type="RefSeq" id="WP_260906542.1">
    <property type="nucleotide sequence ID" value="NZ_JAOCZP010000009.1"/>
</dbReference>
<evidence type="ECO:0000259" key="4">
    <source>
        <dbReference type="Pfam" id="PF25994"/>
    </source>
</evidence>
<keyword evidence="2" id="KW-0175">Coiled coil</keyword>
<evidence type="ECO:0000313" key="6">
    <source>
        <dbReference type="Proteomes" id="UP001320831"/>
    </source>
</evidence>
<comment type="caution">
    <text evidence="5">The sequence shown here is derived from an EMBL/GenBank/DDBJ whole genome shotgun (WGS) entry which is preliminary data.</text>
</comment>
<evidence type="ECO:0000313" key="5">
    <source>
        <dbReference type="EMBL" id="MCT7377844.1"/>
    </source>
</evidence>